<protein>
    <submittedName>
        <fullName evidence="2">Hint domain protein</fullName>
    </submittedName>
</protein>
<evidence type="ECO:0000259" key="1">
    <source>
        <dbReference type="Pfam" id="PF13403"/>
    </source>
</evidence>
<dbReference type="Pfam" id="PF13403">
    <property type="entry name" value="Hint_2"/>
    <property type="match status" value="1"/>
</dbReference>
<feature type="domain" description="Hedgehog/Intein (Hint)" evidence="1">
    <location>
        <begin position="180"/>
        <end position="317"/>
    </location>
</feature>
<dbReference type="RefSeq" id="WP_089420180.1">
    <property type="nucleotide sequence ID" value="NZ_CP022415.1"/>
</dbReference>
<dbReference type="EMBL" id="CP022415">
    <property type="protein sequence ID" value="ASM72237.1"/>
    <property type="molecule type" value="Genomic_DNA"/>
</dbReference>
<name>A0A221K069_9RHOB</name>
<sequence length="376" mass="41141">MAERTIYIISTDNVSVVRDHGNRPVDSDIIDHAKYGDAFSWQNPHDLNFTFSSTTTGITFDDADGVLGDDPYSGFSVVDQRLTQPVEIDGTTYTPNDETVRWGLQAPVSVENEYEVTLFDDAGNEYRMVGVSITQGYSTKVVGVTFDGAFPPSGTTLQYIQGVSTYNGTGQTLTIPTDPVCFLAGTLIETPDGPCAIEYLKVGMSVLTLKNDAQDIRWIGRNSVCGLGRLAPICIKAGAFDNHRDLYVSPNHRILLRSSMAELSFGQGEVLVPAKALVNDVTVVRVPMRRADYLHLMLDAHDLVFSEGIATETLFVGNVTLDILGADAMAELLEIFPDLRHISQNTSHMDLTMHEAQYLLHDVSQSKGLTVRLDAA</sequence>
<keyword evidence="3" id="KW-1185">Reference proteome</keyword>
<dbReference type="InterPro" id="IPR028992">
    <property type="entry name" value="Hedgehog/Intein_dom"/>
</dbReference>
<dbReference type="SUPFAM" id="SSF51294">
    <property type="entry name" value="Hedgehog/intein (Hint) domain"/>
    <property type="match status" value="1"/>
</dbReference>
<gene>
    <name evidence="2" type="ORF">SULPSESMR1_01419</name>
</gene>
<accession>A0A221K069</accession>
<dbReference type="AlphaFoldDB" id="A0A221K069"/>
<evidence type="ECO:0000313" key="3">
    <source>
        <dbReference type="Proteomes" id="UP000199754"/>
    </source>
</evidence>
<proteinExistence type="predicted"/>
<reference evidence="2 3" key="1">
    <citation type="submission" date="2017-07" db="EMBL/GenBank/DDBJ databases">
        <title>Genome Sequence of Sulfitobacter pseudonitzschiae Strain SMR1 Isolated from a culture of the Diatom Skeletonema marinoi.</title>
        <authorList>
            <person name="Topel M."/>
            <person name="Pinder M.I.M."/>
            <person name="Johansson O.N."/>
            <person name="Kourtchenko O."/>
            <person name="Godhe A."/>
            <person name="Clarke A.K."/>
        </authorList>
    </citation>
    <scope>NUCLEOTIDE SEQUENCE [LARGE SCALE GENOMIC DNA]</scope>
    <source>
        <strain evidence="2 3">SMR1</strain>
    </source>
</reference>
<dbReference type="InterPro" id="IPR036844">
    <property type="entry name" value="Hint_dom_sf"/>
</dbReference>
<organism evidence="2 3">
    <name type="scientific">Pseudosulfitobacter pseudonitzschiae</name>
    <dbReference type="NCBI Taxonomy" id="1402135"/>
    <lineage>
        <taxon>Bacteria</taxon>
        <taxon>Pseudomonadati</taxon>
        <taxon>Pseudomonadota</taxon>
        <taxon>Alphaproteobacteria</taxon>
        <taxon>Rhodobacterales</taxon>
        <taxon>Roseobacteraceae</taxon>
        <taxon>Pseudosulfitobacter</taxon>
    </lineage>
</organism>
<dbReference type="KEGG" id="spse:SULPSESMR1_01419"/>
<dbReference type="Proteomes" id="UP000199754">
    <property type="component" value="Chromosome"/>
</dbReference>
<evidence type="ECO:0000313" key="2">
    <source>
        <dbReference type="EMBL" id="ASM72237.1"/>
    </source>
</evidence>
<dbReference type="Gene3D" id="2.170.16.10">
    <property type="entry name" value="Hedgehog/Intein (Hint) domain"/>
    <property type="match status" value="1"/>
</dbReference>
<dbReference type="OrthoDB" id="6305173at2"/>